<comment type="caution">
    <text evidence="1">The sequence shown here is derived from an EMBL/GenBank/DDBJ whole genome shotgun (WGS) entry which is preliminary data.</text>
</comment>
<reference evidence="2" key="1">
    <citation type="journal article" date="2022" name="Nat. Commun.">
        <title>Chromosome evolution and the genetic basis of agronomically important traits in greater yam.</title>
        <authorList>
            <person name="Bredeson J.V."/>
            <person name="Lyons J.B."/>
            <person name="Oniyinde I.O."/>
            <person name="Okereke N.R."/>
            <person name="Kolade O."/>
            <person name="Nnabue I."/>
            <person name="Nwadili C.O."/>
            <person name="Hribova E."/>
            <person name="Parker M."/>
            <person name="Nwogha J."/>
            <person name="Shu S."/>
            <person name="Carlson J."/>
            <person name="Kariba R."/>
            <person name="Muthemba S."/>
            <person name="Knop K."/>
            <person name="Barton G.J."/>
            <person name="Sherwood A.V."/>
            <person name="Lopez-Montes A."/>
            <person name="Asiedu R."/>
            <person name="Jamnadass R."/>
            <person name="Muchugi A."/>
            <person name="Goodstein D."/>
            <person name="Egesi C.N."/>
            <person name="Featherston J."/>
            <person name="Asfaw A."/>
            <person name="Simpson G.G."/>
            <person name="Dolezel J."/>
            <person name="Hendre P.S."/>
            <person name="Van Deynze A."/>
            <person name="Kumar P.L."/>
            <person name="Obidiegwu J.E."/>
            <person name="Bhattacharjee R."/>
            <person name="Rokhsar D.S."/>
        </authorList>
    </citation>
    <scope>NUCLEOTIDE SEQUENCE [LARGE SCALE GENOMIC DNA]</scope>
    <source>
        <strain evidence="2">cv. TDa95/00328</strain>
    </source>
</reference>
<organism evidence="1 2">
    <name type="scientific">Dioscorea alata</name>
    <name type="common">Purple yam</name>
    <dbReference type="NCBI Taxonomy" id="55571"/>
    <lineage>
        <taxon>Eukaryota</taxon>
        <taxon>Viridiplantae</taxon>
        <taxon>Streptophyta</taxon>
        <taxon>Embryophyta</taxon>
        <taxon>Tracheophyta</taxon>
        <taxon>Spermatophyta</taxon>
        <taxon>Magnoliopsida</taxon>
        <taxon>Liliopsida</taxon>
        <taxon>Dioscoreales</taxon>
        <taxon>Dioscoreaceae</taxon>
        <taxon>Dioscorea</taxon>
    </lineage>
</organism>
<evidence type="ECO:0000313" key="2">
    <source>
        <dbReference type="Proteomes" id="UP000827976"/>
    </source>
</evidence>
<keyword evidence="2" id="KW-1185">Reference proteome</keyword>
<sequence>MVEKSPKCLCVLIKDRNEPGLGFTFNVTRALSLPNVCRSSANISDCPRLLNLPKDSKDAQIFEQFGNSSSSHGKGIAQSIVQSNGGVKGYYLKEQGLLGVQMHPLLLLVLLILPLVLSGS</sequence>
<dbReference type="Proteomes" id="UP000827976">
    <property type="component" value="Chromosome 15"/>
</dbReference>
<evidence type="ECO:0000313" key="1">
    <source>
        <dbReference type="EMBL" id="KAH7661865.1"/>
    </source>
</evidence>
<protein>
    <submittedName>
        <fullName evidence="1">Bifunctional inhibitor/lipid-transfer protein/seed storage 2S albumin protein</fullName>
    </submittedName>
</protein>
<gene>
    <name evidence="1" type="ORF">IHE45_15G092400</name>
</gene>
<proteinExistence type="predicted"/>
<accession>A0ACB7UMX6</accession>
<name>A0ACB7UMX6_DIOAL</name>
<dbReference type="EMBL" id="CM037025">
    <property type="protein sequence ID" value="KAH7661865.1"/>
    <property type="molecule type" value="Genomic_DNA"/>
</dbReference>